<proteinExistence type="predicted"/>
<evidence type="ECO:0008006" key="4">
    <source>
        <dbReference type="Google" id="ProtNLM"/>
    </source>
</evidence>
<feature type="signal peptide" evidence="1">
    <location>
        <begin position="1"/>
        <end position="20"/>
    </location>
</feature>
<organism evidence="2 3">
    <name type="scientific">Mycolicibacterium poriferae</name>
    <dbReference type="NCBI Taxonomy" id="39694"/>
    <lineage>
        <taxon>Bacteria</taxon>
        <taxon>Bacillati</taxon>
        <taxon>Actinomycetota</taxon>
        <taxon>Actinomycetes</taxon>
        <taxon>Mycobacteriales</taxon>
        <taxon>Mycobacteriaceae</taxon>
        <taxon>Mycolicibacterium</taxon>
    </lineage>
</organism>
<evidence type="ECO:0000313" key="2">
    <source>
        <dbReference type="EMBL" id="BBX50854.1"/>
    </source>
</evidence>
<dbReference type="EMBL" id="AP022570">
    <property type="protein sequence ID" value="BBX50854.1"/>
    <property type="molecule type" value="Genomic_DNA"/>
</dbReference>
<evidence type="ECO:0000313" key="3">
    <source>
        <dbReference type="Proteomes" id="UP000466785"/>
    </source>
</evidence>
<reference evidence="2 3" key="1">
    <citation type="journal article" date="2019" name="Emerg. Microbes Infect.">
        <title>Comprehensive subspecies identification of 175 nontuberculous mycobacteria species based on 7547 genomic profiles.</title>
        <authorList>
            <person name="Matsumoto Y."/>
            <person name="Kinjo T."/>
            <person name="Motooka D."/>
            <person name="Nabeya D."/>
            <person name="Jung N."/>
            <person name="Uechi K."/>
            <person name="Horii T."/>
            <person name="Iida T."/>
            <person name="Fujita J."/>
            <person name="Nakamura S."/>
        </authorList>
    </citation>
    <scope>NUCLEOTIDE SEQUENCE [LARGE SCALE GENOMIC DNA]</scope>
    <source>
        <strain evidence="2 3">JCM 12603</strain>
    </source>
</reference>
<feature type="chain" id="PRO_5038863946" description="Secreted protein" evidence="1">
    <location>
        <begin position="21"/>
        <end position="84"/>
    </location>
</feature>
<keyword evidence="1" id="KW-0732">Signal</keyword>
<accession>A0A6N4V8A1</accession>
<gene>
    <name evidence="2" type="ORF">MPOR_18800</name>
</gene>
<dbReference type="RefSeq" id="WP_163673364.1">
    <property type="nucleotide sequence ID" value="NZ_AP022570.1"/>
</dbReference>
<name>A0A6N4V8A1_9MYCO</name>
<sequence length="84" mass="8685">MRWICAPVVSVLLVSSVALAPVSGAECSNAGATTICSQGEVRSSGTGTGPVGSTGPYVPYPCEWGYYACDDLWNVGINLGFNRP</sequence>
<dbReference type="AlphaFoldDB" id="A0A6N4V8A1"/>
<dbReference type="KEGG" id="mpof:MPOR_18800"/>
<dbReference type="Proteomes" id="UP000466785">
    <property type="component" value="Chromosome"/>
</dbReference>
<keyword evidence="3" id="KW-1185">Reference proteome</keyword>
<protein>
    <recommendedName>
        <fullName evidence="4">Secreted protein</fullName>
    </recommendedName>
</protein>
<evidence type="ECO:0000256" key="1">
    <source>
        <dbReference type="SAM" id="SignalP"/>
    </source>
</evidence>